<keyword evidence="8" id="KW-1185">Reference proteome</keyword>
<feature type="transmembrane region" description="Helical" evidence="6">
    <location>
        <begin position="108"/>
        <end position="131"/>
    </location>
</feature>
<protein>
    <recommendedName>
        <fullName evidence="9">Uracil permease</fullName>
    </recommendedName>
</protein>
<dbReference type="OrthoDB" id="2018619at2759"/>
<keyword evidence="3 6" id="KW-0812">Transmembrane</keyword>
<dbReference type="CDD" id="cd11482">
    <property type="entry name" value="SLC-NCS1sbd_NRT1-like"/>
    <property type="match status" value="1"/>
</dbReference>
<evidence type="ECO:0008006" key="9">
    <source>
        <dbReference type="Google" id="ProtNLM"/>
    </source>
</evidence>
<comment type="subcellular location">
    <subcellularLocation>
        <location evidence="1">Membrane</location>
        <topology evidence="1">Multi-pass membrane protein</topology>
    </subcellularLocation>
</comment>
<evidence type="ECO:0000256" key="5">
    <source>
        <dbReference type="ARBA" id="ARBA00023136"/>
    </source>
</evidence>
<organism evidence="7 8">
    <name type="scientific">Coniochaeta pulveracea</name>
    <dbReference type="NCBI Taxonomy" id="177199"/>
    <lineage>
        <taxon>Eukaryota</taxon>
        <taxon>Fungi</taxon>
        <taxon>Dikarya</taxon>
        <taxon>Ascomycota</taxon>
        <taxon>Pezizomycotina</taxon>
        <taxon>Sordariomycetes</taxon>
        <taxon>Sordariomycetidae</taxon>
        <taxon>Coniochaetales</taxon>
        <taxon>Coniochaetaceae</taxon>
        <taxon>Coniochaeta</taxon>
    </lineage>
</organism>
<comment type="similarity">
    <text evidence="2">Belongs to the purine-cytosine permease (2.A.39) family.</text>
</comment>
<feature type="transmembrane region" description="Helical" evidence="6">
    <location>
        <begin position="431"/>
        <end position="455"/>
    </location>
</feature>
<dbReference type="Gene3D" id="1.10.4160.10">
    <property type="entry name" value="Hydantoin permease"/>
    <property type="match status" value="1"/>
</dbReference>
<evidence type="ECO:0000256" key="1">
    <source>
        <dbReference type="ARBA" id="ARBA00004141"/>
    </source>
</evidence>
<feature type="transmembrane region" description="Helical" evidence="6">
    <location>
        <begin position="283"/>
        <end position="303"/>
    </location>
</feature>
<evidence type="ECO:0000256" key="4">
    <source>
        <dbReference type="ARBA" id="ARBA00022989"/>
    </source>
</evidence>
<dbReference type="PANTHER" id="PTHR30618">
    <property type="entry name" value="NCS1 FAMILY PURINE/PYRIMIDINE TRANSPORTER"/>
    <property type="match status" value="1"/>
</dbReference>
<name>A0A420YK63_9PEZI</name>
<feature type="transmembrane region" description="Helical" evidence="6">
    <location>
        <begin position="519"/>
        <end position="537"/>
    </location>
</feature>
<dbReference type="InterPro" id="IPR045225">
    <property type="entry name" value="Uracil/uridine/allantoin_perm"/>
</dbReference>
<sequence length="573" mass="63366">MYDGVCPSRRAQGNVSLFAIHLYCWRDIMAEALRQRAGNLKNELRKKTTVQGWVLPKQESSWAPPGTWTNIDLDITPLARRTWTSLTILGYWVSDVISMQSWETGSTILALGLTWREAIFAIVFGSTVMAIPMSLNGYIGAVTHAPFPVLARASFGYHFAKFPVVVRLITCLFWHAITNFLAVAPTTQVIRAIWPSYRNVTNHIPESVGITTQQMVSYFVIWTIQFPMLLIPPHKFRWLFAAKVVMTTATVIGMVIWICLRAGGSGEIWQQKPAVTGSEKSWLIMWALNSCTASWSTVGVNIADFTRYTKSGKTSLTTGAWFPLICSWIAIIGIVVTSASGVVFGEYIWDPIAIIDTWEGPGGRAAAFFAGLSWCLAQLCVNISATVVSGANDLTSLFPKYMNIRRGAIVLTLLGGWVMVPWKILHSAGSLLSFMNSLGVFLAPIMAIQVTDFFIVKRRALDIPALYQPHGRYRYWYGINWRALVAMLVSVTPQLPGLVNAVNPSLPIGGAVYISNMNWYFGLFSSGFVYSALSLAFPAQATSVSGMVETLEGIVEDGDRTHEKEVSVKTEEL</sequence>
<evidence type="ECO:0000313" key="8">
    <source>
        <dbReference type="Proteomes" id="UP000275385"/>
    </source>
</evidence>
<dbReference type="EMBL" id="QVQW01000005">
    <property type="protein sequence ID" value="RKU48235.1"/>
    <property type="molecule type" value="Genomic_DNA"/>
</dbReference>
<accession>A0A420YK63</accession>
<dbReference type="GO" id="GO:0005886">
    <property type="term" value="C:plasma membrane"/>
    <property type="evidence" value="ECO:0007669"/>
    <property type="project" value="TreeGrafter"/>
</dbReference>
<feature type="transmembrane region" description="Helical" evidence="6">
    <location>
        <begin position="324"/>
        <end position="345"/>
    </location>
</feature>
<evidence type="ECO:0000256" key="3">
    <source>
        <dbReference type="ARBA" id="ARBA00022692"/>
    </source>
</evidence>
<comment type="caution">
    <text evidence="7">The sequence shown here is derived from an EMBL/GenBank/DDBJ whole genome shotgun (WGS) entry which is preliminary data.</text>
</comment>
<evidence type="ECO:0000256" key="6">
    <source>
        <dbReference type="SAM" id="Phobius"/>
    </source>
</evidence>
<gene>
    <name evidence="7" type="ORF">DL546_004192</name>
</gene>
<evidence type="ECO:0000313" key="7">
    <source>
        <dbReference type="EMBL" id="RKU48235.1"/>
    </source>
</evidence>
<keyword evidence="5 6" id="KW-0472">Membrane</keyword>
<dbReference type="PANTHER" id="PTHR30618:SF0">
    <property type="entry name" value="PURINE-URACIL PERMEASE NCS1"/>
    <property type="match status" value="1"/>
</dbReference>
<feature type="transmembrane region" description="Helical" evidence="6">
    <location>
        <begin position="172"/>
        <end position="194"/>
    </location>
</feature>
<dbReference type="Proteomes" id="UP000275385">
    <property type="component" value="Unassembled WGS sequence"/>
</dbReference>
<dbReference type="AlphaFoldDB" id="A0A420YK63"/>
<feature type="transmembrane region" description="Helical" evidence="6">
    <location>
        <begin position="238"/>
        <end position="263"/>
    </location>
</feature>
<dbReference type="InterPro" id="IPR001248">
    <property type="entry name" value="Pur-cyt_permease"/>
</dbReference>
<evidence type="ECO:0000256" key="2">
    <source>
        <dbReference type="ARBA" id="ARBA00008974"/>
    </source>
</evidence>
<feature type="transmembrane region" description="Helical" evidence="6">
    <location>
        <begin position="475"/>
        <end position="499"/>
    </location>
</feature>
<proteinExistence type="inferred from homology"/>
<reference evidence="7 8" key="1">
    <citation type="submission" date="2018-08" db="EMBL/GenBank/DDBJ databases">
        <title>Draft genome of the lignicolous fungus Coniochaeta pulveracea.</title>
        <authorList>
            <person name="Borstlap C.J."/>
            <person name="De Witt R.N."/>
            <person name="Botha A."/>
            <person name="Volschenk H."/>
        </authorList>
    </citation>
    <scope>NUCLEOTIDE SEQUENCE [LARGE SCALE GENOMIC DNA]</scope>
    <source>
        <strain evidence="7 8">CAB683</strain>
    </source>
</reference>
<dbReference type="Pfam" id="PF02133">
    <property type="entry name" value="Transp_cyt_pur"/>
    <property type="match status" value="1"/>
</dbReference>
<keyword evidence="4 6" id="KW-1133">Transmembrane helix</keyword>
<feature type="transmembrane region" description="Helical" evidence="6">
    <location>
        <begin position="365"/>
        <end position="388"/>
    </location>
</feature>
<dbReference type="GO" id="GO:0015205">
    <property type="term" value="F:nucleobase transmembrane transporter activity"/>
    <property type="evidence" value="ECO:0007669"/>
    <property type="project" value="TreeGrafter"/>
</dbReference>
<feature type="transmembrane region" description="Helical" evidence="6">
    <location>
        <begin position="408"/>
        <end position="425"/>
    </location>
</feature>